<accession>A0A240E751</accession>
<sequence>MATLISTEKRGHILLIGLNRPEKLNSFNPEMIAQLAHAYKQLAKDPELRCGVLWAHGTDFTAGLDMPSIAKHVPKALIKPFIPRGTLDPWGVSTLQCPKPIVSAVQGRCYTLGIELILAGQITVAAQSATFNQFEVGRGLFPFGGGTVRWPHSVGLNNAYRYILTAEWFNADEAYRLGLVQEVVPDGQQVEKAIELAEKIAAQAPLGIQAILKSTRLAQAKGSQVALAKVKWQILRLFLSKDAKRGIEAFKNRSTANFKGN</sequence>
<dbReference type="CDD" id="cd06558">
    <property type="entry name" value="crotonase-like"/>
    <property type="match status" value="1"/>
</dbReference>
<dbReference type="Pfam" id="PF00378">
    <property type="entry name" value="ECH_1"/>
    <property type="match status" value="1"/>
</dbReference>
<dbReference type="InterPro" id="IPR014748">
    <property type="entry name" value="Enoyl-CoA_hydra_C"/>
</dbReference>
<comment type="similarity">
    <text evidence="1">Belongs to the enoyl-CoA hydratase/isomerase family.</text>
</comment>
<dbReference type="NCBIfam" id="NF005126">
    <property type="entry name" value="PRK06563.1"/>
    <property type="match status" value="1"/>
</dbReference>
<name>A0A240E751_9GAMM</name>
<dbReference type="PANTHER" id="PTHR43802:SF1">
    <property type="entry name" value="IP11341P-RELATED"/>
    <property type="match status" value="1"/>
</dbReference>
<dbReference type="InterPro" id="IPR001753">
    <property type="entry name" value="Enoyl-CoA_hydra/iso"/>
</dbReference>
<evidence type="ECO:0000313" key="2">
    <source>
        <dbReference type="EMBL" id="SNX44029.1"/>
    </source>
</evidence>
<dbReference type="OrthoDB" id="9807606at2"/>
<dbReference type="SUPFAM" id="SSF52096">
    <property type="entry name" value="ClpP/crotonase"/>
    <property type="match status" value="1"/>
</dbReference>
<dbReference type="Gene3D" id="1.10.12.10">
    <property type="entry name" value="Lyase 2-enoyl-coa Hydratase, Chain A, domain 2"/>
    <property type="match status" value="1"/>
</dbReference>
<organism evidence="2 3">
    <name type="scientific">Acinetobacter puyangensis</name>
    <dbReference type="NCBI Taxonomy" id="1096779"/>
    <lineage>
        <taxon>Bacteria</taxon>
        <taxon>Pseudomonadati</taxon>
        <taxon>Pseudomonadota</taxon>
        <taxon>Gammaproteobacteria</taxon>
        <taxon>Moraxellales</taxon>
        <taxon>Moraxellaceae</taxon>
        <taxon>Acinetobacter</taxon>
    </lineage>
</organism>
<dbReference type="Gene3D" id="3.90.226.10">
    <property type="entry name" value="2-enoyl-CoA Hydratase, Chain A, domain 1"/>
    <property type="match status" value="1"/>
</dbReference>
<gene>
    <name evidence="2" type="ORF">SAMN05421731_102187</name>
</gene>
<dbReference type="GO" id="GO:0003824">
    <property type="term" value="F:catalytic activity"/>
    <property type="evidence" value="ECO:0007669"/>
    <property type="project" value="UniProtKB-ARBA"/>
</dbReference>
<evidence type="ECO:0000313" key="3">
    <source>
        <dbReference type="Proteomes" id="UP000219042"/>
    </source>
</evidence>
<proteinExistence type="inferred from homology"/>
<keyword evidence="3" id="KW-1185">Reference proteome</keyword>
<dbReference type="InterPro" id="IPR029045">
    <property type="entry name" value="ClpP/crotonase-like_dom_sf"/>
</dbReference>
<dbReference type="EMBL" id="OANT01000002">
    <property type="protein sequence ID" value="SNX44029.1"/>
    <property type="molecule type" value="Genomic_DNA"/>
</dbReference>
<reference evidence="3" key="1">
    <citation type="submission" date="2016-09" db="EMBL/GenBank/DDBJ databases">
        <authorList>
            <person name="Varghese N."/>
            <person name="Submissions S."/>
        </authorList>
    </citation>
    <scope>NUCLEOTIDE SEQUENCE [LARGE SCALE GENOMIC DNA]</scope>
    <source>
        <strain evidence="3">ANC 4466</strain>
    </source>
</reference>
<dbReference type="RefSeq" id="WP_097078299.1">
    <property type="nucleotide sequence ID" value="NZ_BAABHT010000010.1"/>
</dbReference>
<protein>
    <submittedName>
        <fullName evidence="2">Enoyl-CoA hydratase/carnithine racemase</fullName>
    </submittedName>
</protein>
<dbReference type="PANTHER" id="PTHR43802">
    <property type="entry name" value="ENOYL-COA HYDRATASE"/>
    <property type="match status" value="1"/>
</dbReference>
<dbReference type="AlphaFoldDB" id="A0A240E751"/>
<evidence type="ECO:0000256" key="1">
    <source>
        <dbReference type="ARBA" id="ARBA00005254"/>
    </source>
</evidence>
<dbReference type="Proteomes" id="UP000219042">
    <property type="component" value="Unassembled WGS sequence"/>
</dbReference>